<dbReference type="Proteomes" id="UP001596306">
    <property type="component" value="Unassembled WGS sequence"/>
</dbReference>
<evidence type="ECO:0000313" key="2">
    <source>
        <dbReference type="EMBL" id="MFC6356520.1"/>
    </source>
</evidence>
<keyword evidence="2" id="KW-0378">Hydrolase</keyword>
<dbReference type="PANTHER" id="PTHR10000:SF8">
    <property type="entry name" value="HAD SUPERFAMILY HYDROLASE-LIKE, TYPE 3"/>
    <property type="match status" value="1"/>
</dbReference>
<proteinExistence type="predicted"/>
<dbReference type="NCBIfam" id="TIGR01484">
    <property type="entry name" value="HAD-SF-IIB"/>
    <property type="match status" value="1"/>
</dbReference>
<dbReference type="PANTHER" id="PTHR10000">
    <property type="entry name" value="PHOSPHOSERINE PHOSPHATASE"/>
    <property type="match status" value="1"/>
</dbReference>
<feature type="region of interest" description="Disordered" evidence="1">
    <location>
        <begin position="1"/>
        <end position="25"/>
    </location>
</feature>
<reference evidence="3" key="1">
    <citation type="journal article" date="2019" name="Int. J. Syst. Evol. Microbiol.">
        <title>The Global Catalogue of Microorganisms (GCM) 10K type strain sequencing project: providing services to taxonomists for standard genome sequencing and annotation.</title>
        <authorList>
            <consortium name="The Broad Institute Genomics Platform"/>
            <consortium name="The Broad Institute Genome Sequencing Center for Infectious Disease"/>
            <person name="Wu L."/>
            <person name="Ma J."/>
        </authorList>
    </citation>
    <scope>NUCLEOTIDE SEQUENCE [LARGE SCALE GENOMIC DNA]</scope>
    <source>
        <strain evidence="3">CCUG 43304</strain>
    </source>
</reference>
<dbReference type="InterPro" id="IPR036412">
    <property type="entry name" value="HAD-like_sf"/>
</dbReference>
<accession>A0ABW1VHE7</accession>
<gene>
    <name evidence="2" type="ORF">ACFQB0_10405</name>
</gene>
<keyword evidence="3" id="KW-1185">Reference proteome</keyword>
<organism evidence="2 3">
    <name type="scientific">Luethyella okanaganae</name>
    <dbReference type="NCBI Taxonomy" id="69372"/>
    <lineage>
        <taxon>Bacteria</taxon>
        <taxon>Bacillati</taxon>
        <taxon>Actinomycetota</taxon>
        <taxon>Actinomycetes</taxon>
        <taxon>Micrococcales</taxon>
        <taxon>Microbacteriaceae</taxon>
        <taxon>Luethyella</taxon>
    </lineage>
</organism>
<dbReference type="Gene3D" id="3.30.1240.10">
    <property type="match status" value="1"/>
</dbReference>
<dbReference type="EMBL" id="JBHSTP010000002">
    <property type="protein sequence ID" value="MFC6356520.1"/>
    <property type="molecule type" value="Genomic_DNA"/>
</dbReference>
<evidence type="ECO:0000313" key="3">
    <source>
        <dbReference type="Proteomes" id="UP001596306"/>
    </source>
</evidence>
<protein>
    <submittedName>
        <fullName evidence="2">HAD family hydrolase</fullName>
        <ecNumber evidence="2">3.1.3.-</ecNumber>
    </submittedName>
</protein>
<dbReference type="SUPFAM" id="SSF56784">
    <property type="entry name" value="HAD-like"/>
    <property type="match status" value="1"/>
</dbReference>
<dbReference type="Pfam" id="PF08282">
    <property type="entry name" value="Hydrolase_3"/>
    <property type="match status" value="1"/>
</dbReference>
<sequence>MAEPTPLIEPVEITPPSSPVSSIGPTPLIEPVEVMRRADAERWLVALDVDGTILHEDETVTEAVREEVARVQALGHEVTLATGRSWSTSLPVLERLGLTPEFVVCANGALIMRRDVTSPDGYRREFTETFDPRPVLERIRSHLPEGRFMVEAPDGFRLYTDGMLDWNLENARKVEFDELGATQATRVVVVSPDHDLEEFLTIVERMGLHQVTYSIGWTAWLDIAPDGVNKATALERVRAWHGIPLSRVIAIGDGRNDIDMFRWAGARGRAVAMGQAPTEVKDAATEVTETVGDDGLARVLAGFGETGR</sequence>
<dbReference type="InterPro" id="IPR023214">
    <property type="entry name" value="HAD_sf"/>
</dbReference>
<evidence type="ECO:0000256" key="1">
    <source>
        <dbReference type="SAM" id="MobiDB-lite"/>
    </source>
</evidence>
<dbReference type="Gene3D" id="3.40.50.1000">
    <property type="entry name" value="HAD superfamily/HAD-like"/>
    <property type="match status" value="1"/>
</dbReference>
<comment type="caution">
    <text evidence="2">The sequence shown here is derived from an EMBL/GenBank/DDBJ whole genome shotgun (WGS) entry which is preliminary data.</text>
</comment>
<dbReference type="GO" id="GO:0016787">
    <property type="term" value="F:hydrolase activity"/>
    <property type="evidence" value="ECO:0007669"/>
    <property type="project" value="UniProtKB-KW"/>
</dbReference>
<name>A0ABW1VHE7_9MICO</name>
<dbReference type="InterPro" id="IPR006379">
    <property type="entry name" value="HAD-SF_hydro_IIB"/>
</dbReference>
<dbReference type="RefSeq" id="WP_386731049.1">
    <property type="nucleotide sequence ID" value="NZ_JBHSTP010000002.1"/>
</dbReference>
<dbReference type="EC" id="3.1.3.-" evidence="2"/>